<evidence type="ECO:0000256" key="2">
    <source>
        <dbReference type="ARBA" id="ARBA00022801"/>
    </source>
</evidence>
<reference evidence="4" key="1">
    <citation type="submission" date="2013-07" db="EMBL/GenBank/DDBJ databases">
        <title>The genome of Eucalyptus grandis.</title>
        <authorList>
            <person name="Schmutz J."/>
            <person name="Hayes R."/>
            <person name="Myburg A."/>
            <person name="Tuskan G."/>
            <person name="Grattapaglia D."/>
            <person name="Rokhsar D.S."/>
        </authorList>
    </citation>
    <scope>NUCLEOTIDE SEQUENCE</scope>
    <source>
        <tissue evidence="4">Leaf extractions</tissue>
    </source>
</reference>
<accession>A0A059A6R9</accession>
<dbReference type="InterPro" id="IPR006865">
    <property type="entry name" value="DUF629"/>
</dbReference>
<feature type="domain" description="DUF629" evidence="3">
    <location>
        <begin position="125"/>
        <end position="382"/>
    </location>
</feature>
<gene>
    <name evidence="4" type="ORF">EUGRSUZ_K02911</name>
</gene>
<dbReference type="Gramene" id="KCW49366">
    <property type="protein sequence ID" value="KCW49366"/>
    <property type="gene ID" value="EUGRSUZ_K02911"/>
</dbReference>
<dbReference type="AlphaFoldDB" id="A0A059A6R9"/>
<organism evidence="4">
    <name type="scientific">Eucalyptus grandis</name>
    <name type="common">Flooded gum</name>
    <dbReference type="NCBI Taxonomy" id="71139"/>
    <lineage>
        <taxon>Eukaryota</taxon>
        <taxon>Viridiplantae</taxon>
        <taxon>Streptophyta</taxon>
        <taxon>Embryophyta</taxon>
        <taxon>Tracheophyta</taxon>
        <taxon>Spermatophyta</taxon>
        <taxon>Magnoliopsida</taxon>
        <taxon>eudicotyledons</taxon>
        <taxon>Gunneridae</taxon>
        <taxon>Pentapetalae</taxon>
        <taxon>rosids</taxon>
        <taxon>malvids</taxon>
        <taxon>Myrtales</taxon>
        <taxon>Myrtaceae</taxon>
        <taxon>Myrtoideae</taxon>
        <taxon>Eucalypteae</taxon>
        <taxon>Eucalyptus</taxon>
    </lineage>
</organism>
<dbReference type="PANTHER" id="PTHR22975">
    <property type="entry name" value="UBIQUITIN SPECIFIC PROTEINASE"/>
    <property type="match status" value="1"/>
</dbReference>
<protein>
    <recommendedName>
        <fullName evidence="3">DUF629 domain-containing protein</fullName>
    </recommendedName>
</protein>
<proteinExistence type="predicted"/>
<dbReference type="InterPro" id="IPR052398">
    <property type="entry name" value="Ubiquitin_hydrolase_53/54"/>
</dbReference>
<evidence type="ECO:0000313" key="4">
    <source>
        <dbReference type="EMBL" id="KCW49366.1"/>
    </source>
</evidence>
<feature type="domain" description="DUF629" evidence="3">
    <location>
        <begin position="23"/>
        <end position="121"/>
    </location>
</feature>
<dbReference type="STRING" id="71139.A0A059A6R9"/>
<keyword evidence="1" id="KW-0833">Ubl conjugation pathway</keyword>
<dbReference type="InParanoid" id="A0A059A6R9"/>
<evidence type="ECO:0000259" key="3">
    <source>
        <dbReference type="Pfam" id="PF04780"/>
    </source>
</evidence>
<sequence length="463" mass="52132">MKNAIKKSGTAIEVDFMDMRTDGLLTVKVSDFKAYFGSLKVDFFDEFISRSLEYAGTNETWSLSVCCKCPEKIWDSNSHLDNRQNERAGLPQIINHDLAETIINHCWEPLDVLAAPEILNHSPLDDQYPACSHLNRVSWFVVDELKRTSSASLFQNCSLDLLPSCICFLGAAQLQKVLNYLDEISHHCGLGIVSDKSCTTLEEVSSIYKCVAGEKVIVLSRDASCLLLRGQVPPSKSNSACQDASSNVFFDRETPCADIISWIFLDSSNWEHYNEHKDRICQSTGIIEMLQKEHNDIHCLCDRRFDLLKYEEALIALESTLELVNQGKMSVLRKRLSKLKKRFYDSMVLNSKSDLDAASSVLKEAEHLNTYLGSYVDNCAGLTWWPPGLASSTEDTCIKHAICMEKHQVSLEIAEVEARILRKVSACDYQSLLLPLVKSFLRARFEGWSKNNSTKKFAAAEPA</sequence>
<dbReference type="eggNOG" id="KOG1887">
    <property type="taxonomic scope" value="Eukaryota"/>
</dbReference>
<dbReference type="Pfam" id="PF04780">
    <property type="entry name" value="DUF629"/>
    <property type="match status" value="2"/>
</dbReference>
<dbReference type="OMA" id="ERACVIN"/>
<keyword evidence="2" id="KW-0378">Hydrolase</keyword>
<dbReference type="GO" id="GO:0016787">
    <property type="term" value="F:hydrolase activity"/>
    <property type="evidence" value="ECO:0007669"/>
    <property type="project" value="UniProtKB-KW"/>
</dbReference>
<dbReference type="EMBL" id="KK198763">
    <property type="protein sequence ID" value="KCW49366.1"/>
    <property type="molecule type" value="Genomic_DNA"/>
</dbReference>
<dbReference type="PANTHER" id="PTHR22975:SF9">
    <property type="entry name" value="ECHINUS SPLICE FORM 3"/>
    <property type="match status" value="1"/>
</dbReference>
<evidence type="ECO:0000256" key="1">
    <source>
        <dbReference type="ARBA" id="ARBA00022786"/>
    </source>
</evidence>
<name>A0A059A6R9_EUCGR</name>
<dbReference type="FunCoup" id="A0A059A6R9">
    <property type="interactions" value="2"/>
</dbReference>